<evidence type="ECO:0000256" key="4">
    <source>
        <dbReference type="ARBA" id="ARBA00022438"/>
    </source>
</evidence>
<comment type="subcellular location">
    <subcellularLocation>
        <location evidence="8">Cytoplasm</location>
    </subcellularLocation>
</comment>
<feature type="domain" description="Peptidase M17 leucyl aminopeptidase N-terminal" evidence="10">
    <location>
        <begin position="43"/>
        <end position="167"/>
    </location>
</feature>
<keyword evidence="8" id="KW-0479">Metal-binding</keyword>
<evidence type="ECO:0000256" key="5">
    <source>
        <dbReference type="ARBA" id="ARBA00022670"/>
    </source>
</evidence>
<dbReference type="Proteomes" id="UP000286976">
    <property type="component" value="Unassembled WGS sequence"/>
</dbReference>
<dbReference type="GO" id="GO:0030145">
    <property type="term" value="F:manganese ion binding"/>
    <property type="evidence" value="ECO:0007669"/>
    <property type="project" value="UniProtKB-UniRule"/>
</dbReference>
<dbReference type="InterPro" id="IPR008283">
    <property type="entry name" value="Peptidase_M17_N"/>
</dbReference>
<keyword evidence="7 8" id="KW-0464">Manganese</keyword>
<feature type="binding site" evidence="8">
    <location>
        <position position="305"/>
    </location>
    <ligand>
        <name>Mn(2+)</name>
        <dbReference type="ChEBI" id="CHEBI:29035"/>
        <label>2</label>
    </ligand>
</feature>
<feature type="binding site" evidence="8">
    <location>
        <position position="281"/>
    </location>
    <ligand>
        <name>Mn(2+)</name>
        <dbReference type="ChEBI" id="CHEBI:29035"/>
        <label>2</label>
    </ligand>
</feature>
<evidence type="ECO:0000256" key="2">
    <source>
        <dbReference type="ARBA" id="ARBA00000967"/>
    </source>
</evidence>
<comment type="function">
    <text evidence="8">Presumably involved in the processing and regular turnover of intracellular proteins. Catalyzes the removal of unsubstituted N-terminal amino acids from various peptides.</text>
</comment>
<comment type="catalytic activity">
    <reaction evidence="1 8">
        <text>Release of an N-terminal amino acid, Xaa-|-Yaa-, in which Xaa is preferably Leu, but may be other amino acids including Pro although not Arg or Lys, and Yaa may be Pro. Amino acid amides and methyl esters are also readily hydrolyzed, but rates on arylamides are exceedingly low.</text>
        <dbReference type="EC" id="3.4.11.1"/>
    </reaction>
</comment>
<dbReference type="InterPro" id="IPR000819">
    <property type="entry name" value="Peptidase_M17_C"/>
</dbReference>
<organism evidence="11 12">
    <name type="scientific">Aliidiomarina taiwanensis</name>
    <dbReference type="NCBI Taxonomy" id="946228"/>
    <lineage>
        <taxon>Bacteria</taxon>
        <taxon>Pseudomonadati</taxon>
        <taxon>Pseudomonadota</taxon>
        <taxon>Gammaproteobacteria</taxon>
        <taxon>Alteromonadales</taxon>
        <taxon>Idiomarinaceae</taxon>
        <taxon>Aliidiomarina</taxon>
    </lineage>
</organism>
<feature type="binding site" evidence="8">
    <location>
        <position position="366"/>
    </location>
    <ligand>
        <name>Mn(2+)</name>
        <dbReference type="ChEBI" id="CHEBI:29035"/>
        <label>2</label>
    </ligand>
</feature>
<keyword evidence="12" id="KW-1185">Reference proteome</keyword>
<dbReference type="CDD" id="cd00433">
    <property type="entry name" value="Peptidase_M17"/>
    <property type="match status" value="1"/>
</dbReference>
<comment type="caution">
    <text evidence="11">The sequence shown here is derived from an EMBL/GenBank/DDBJ whole genome shotgun (WGS) entry which is preliminary data.</text>
</comment>
<dbReference type="InterPro" id="IPR011356">
    <property type="entry name" value="Leucine_aapep/pepB"/>
</dbReference>
<dbReference type="EC" id="3.4.11.10" evidence="8"/>
<dbReference type="InterPro" id="IPR023042">
    <property type="entry name" value="Peptidase_M17_leu_NH2_pept"/>
</dbReference>
<dbReference type="Pfam" id="PF00883">
    <property type="entry name" value="Peptidase_M17"/>
    <property type="match status" value="1"/>
</dbReference>
<evidence type="ECO:0000313" key="11">
    <source>
        <dbReference type="EMBL" id="RUO37855.1"/>
    </source>
</evidence>
<dbReference type="HAMAP" id="MF_00181">
    <property type="entry name" value="Cytosol_peptidase_M17"/>
    <property type="match status" value="1"/>
</dbReference>
<sequence>MLGLFNPLMGCASAHVEANFVESYLSTQTQLVTNFNELGDTLVVVVPEGAQVKLAGWSNDTANHVQRVMDIAKFEGKVGQTHTIVAPLGLTVDRLILVGVGNPADAARHKVEEAGASLAAMFNSLSAETVSIDGSLIENSNDNSRILAQLSHGIDLRNYRFDRFKSDPAPRPSQNMRFLVSDRSQASKEFADYRALAEGVFLARELTNLPGSNGYPAAFAEYARQAFESLDVEVTILGPEEVKAMGMGALYGVSQGSQHQAHLLVAHYKGNNDQPIALVGKGITFDTGGYNIKTDSSSMRRMHTDKAGAAAVIGSVLTLASQKADVNVVAVAPLAHNMVSDKAQLPGDVVTTGSGLTIEVGHTDAEGRLVLSDGLWYAREHFQPRVMADIATLTGAKIRAIGNDFSAVFSDHEEVYESLRAAAEATNERVWRLPLDPVFESAIESRIADVINTGSPGASAGAMLLQRFVGDTPWIHIDMAGNALVGSDKGIHPRGSTGYGVRMLTEWAKSNPLK</sequence>
<dbReference type="GO" id="GO:0006508">
    <property type="term" value="P:proteolysis"/>
    <property type="evidence" value="ECO:0007669"/>
    <property type="project" value="UniProtKB-KW"/>
</dbReference>
<evidence type="ECO:0000259" key="10">
    <source>
        <dbReference type="Pfam" id="PF02789"/>
    </source>
</evidence>
<keyword evidence="4 8" id="KW-0031">Aminopeptidase</keyword>
<dbReference type="SUPFAM" id="SSF53187">
    <property type="entry name" value="Zn-dependent exopeptidases"/>
    <property type="match status" value="1"/>
</dbReference>
<proteinExistence type="inferred from homology"/>
<accession>A0A432WVQ9</accession>
<dbReference type="Gene3D" id="3.40.220.10">
    <property type="entry name" value="Leucine Aminopeptidase, subunit E, domain 1"/>
    <property type="match status" value="1"/>
</dbReference>
<dbReference type="PANTHER" id="PTHR11963:SF23">
    <property type="entry name" value="CYTOSOL AMINOPEPTIDASE"/>
    <property type="match status" value="1"/>
</dbReference>
<evidence type="ECO:0000313" key="12">
    <source>
        <dbReference type="Proteomes" id="UP000286976"/>
    </source>
</evidence>
<feature type="active site" evidence="8">
    <location>
        <position position="368"/>
    </location>
</feature>
<feature type="binding site" evidence="8">
    <location>
        <position position="286"/>
    </location>
    <ligand>
        <name>Mn(2+)</name>
        <dbReference type="ChEBI" id="CHEBI:29035"/>
        <label>2</label>
    </ligand>
</feature>
<comment type="similarity">
    <text evidence="3 8">Belongs to the peptidase M17 family.</text>
</comment>
<reference evidence="11 12" key="1">
    <citation type="journal article" date="2011" name="Front. Microbiol.">
        <title>Genomic signatures of strain selection and enhancement in Bacillus atrophaeus var. globigii, a historical biowarfare simulant.</title>
        <authorList>
            <person name="Gibbons H.S."/>
            <person name="Broomall S.M."/>
            <person name="McNew L.A."/>
            <person name="Daligault H."/>
            <person name="Chapman C."/>
            <person name="Bruce D."/>
            <person name="Karavis M."/>
            <person name="Krepps M."/>
            <person name="McGregor P.A."/>
            <person name="Hong C."/>
            <person name="Park K.H."/>
            <person name="Akmal A."/>
            <person name="Feldman A."/>
            <person name="Lin J.S."/>
            <person name="Chang W.E."/>
            <person name="Higgs B.W."/>
            <person name="Demirev P."/>
            <person name="Lindquist J."/>
            <person name="Liem A."/>
            <person name="Fochler E."/>
            <person name="Read T.D."/>
            <person name="Tapia R."/>
            <person name="Johnson S."/>
            <person name="Bishop-Lilly K.A."/>
            <person name="Detter C."/>
            <person name="Han C."/>
            <person name="Sozhamannan S."/>
            <person name="Rosenzweig C.N."/>
            <person name="Skowronski E.W."/>
        </authorList>
    </citation>
    <scope>NUCLEOTIDE SEQUENCE [LARGE SCALE GENOMIC DNA]</scope>
    <source>
        <strain evidence="11 12">AIT1</strain>
    </source>
</reference>
<dbReference type="OrthoDB" id="9809354at2"/>
<protein>
    <recommendedName>
        <fullName evidence="8">Probable cytosol aminopeptidase</fullName>
        <ecNumber evidence="8">3.4.11.1</ecNumber>
    </recommendedName>
    <alternativeName>
        <fullName evidence="8">Leucine aminopeptidase</fullName>
        <shortName evidence="8">LAP</shortName>
        <ecNumber evidence="8">3.4.11.10</ecNumber>
    </alternativeName>
    <alternativeName>
        <fullName evidence="8">Leucyl aminopeptidase</fullName>
    </alternativeName>
</protein>
<dbReference type="InterPro" id="IPR043472">
    <property type="entry name" value="Macro_dom-like"/>
</dbReference>
<evidence type="ECO:0000256" key="6">
    <source>
        <dbReference type="ARBA" id="ARBA00022801"/>
    </source>
</evidence>
<dbReference type="PRINTS" id="PR00481">
    <property type="entry name" value="LAMNOPPTDASE"/>
</dbReference>
<feature type="binding site" evidence="8">
    <location>
        <position position="364"/>
    </location>
    <ligand>
        <name>Mn(2+)</name>
        <dbReference type="ChEBI" id="CHEBI:29035"/>
        <label>1</label>
    </ligand>
</feature>
<keyword evidence="8" id="KW-0963">Cytoplasm</keyword>
<dbReference type="GO" id="GO:0070006">
    <property type="term" value="F:metalloaminopeptidase activity"/>
    <property type="evidence" value="ECO:0007669"/>
    <property type="project" value="InterPro"/>
</dbReference>
<gene>
    <name evidence="8" type="primary">pepA</name>
    <name evidence="11" type="ORF">CWE15_11095</name>
</gene>
<dbReference type="SUPFAM" id="SSF52949">
    <property type="entry name" value="Macro domain-like"/>
    <property type="match status" value="1"/>
</dbReference>
<comment type="cofactor">
    <cofactor evidence="8">
        <name>Mn(2+)</name>
        <dbReference type="ChEBI" id="CHEBI:29035"/>
    </cofactor>
    <text evidence="8">Binds 2 manganese ions per subunit.</text>
</comment>
<comment type="catalytic activity">
    <reaction evidence="2 8">
        <text>Release of an N-terminal amino acid, preferentially leucine, but not glutamic or aspartic acids.</text>
        <dbReference type="EC" id="3.4.11.10"/>
    </reaction>
</comment>
<dbReference type="Gene3D" id="3.40.630.10">
    <property type="entry name" value="Zn peptidases"/>
    <property type="match status" value="1"/>
</dbReference>
<evidence type="ECO:0000256" key="8">
    <source>
        <dbReference type="HAMAP-Rule" id="MF_00181"/>
    </source>
</evidence>
<evidence type="ECO:0000256" key="1">
    <source>
        <dbReference type="ARBA" id="ARBA00000135"/>
    </source>
</evidence>
<dbReference type="GO" id="GO:0005737">
    <property type="term" value="C:cytoplasm"/>
    <property type="evidence" value="ECO:0007669"/>
    <property type="project" value="UniProtKB-SubCell"/>
</dbReference>
<dbReference type="EMBL" id="PIPQ01000011">
    <property type="protein sequence ID" value="RUO37855.1"/>
    <property type="molecule type" value="Genomic_DNA"/>
</dbReference>
<dbReference type="Pfam" id="PF02789">
    <property type="entry name" value="Peptidase_M17_N"/>
    <property type="match status" value="1"/>
</dbReference>
<dbReference type="AlphaFoldDB" id="A0A432WVQ9"/>
<keyword evidence="6 8" id="KW-0378">Hydrolase</keyword>
<evidence type="ECO:0000256" key="3">
    <source>
        <dbReference type="ARBA" id="ARBA00009528"/>
    </source>
</evidence>
<dbReference type="PANTHER" id="PTHR11963">
    <property type="entry name" value="LEUCINE AMINOPEPTIDASE-RELATED"/>
    <property type="match status" value="1"/>
</dbReference>
<evidence type="ECO:0000259" key="9">
    <source>
        <dbReference type="Pfam" id="PF00883"/>
    </source>
</evidence>
<evidence type="ECO:0000256" key="7">
    <source>
        <dbReference type="ARBA" id="ARBA00023211"/>
    </source>
</evidence>
<feature type="binding site" evidence="8">
    <location>
        <position position="366"/>
    </location>
    <ligand>
        <name>Mn(2+)</name>
        <dbReference type="ChEBI" id="CHEBI:29035"/>
        <label>1</label>
    </ligand>
</feature>
<keyword evidence="5 8" id="KW-0645">Protease</keyword>
<feature type="active site" evidence="8">
    <location>
        <position position="293"/>
    </location>
</feature>
<feature type="binding site" evidence="8">
    <location>
        <position position="286"/>
    </location>
    <ligand>
        <name>Mn(2+)</name>
        <dbReference type="ChEBI" id="CHEBI:29035"/>
        <label>1</label>
    </ligand>
</feature>
<dbReference type="EC" id="3.4.11.1" evidence="8"/>
<name>A0A432WVQ9_9GAMM</name>
<feature type="domain" description="Cytosol aminopeptidase" evidence="9">
    <location>
        <begin position="202"/>
        <end position="504"/>
    </location>
</feature>